<keyword evidence="2" id="KW-1185">Reference proteome</keyword>
<evidence type="ECO:0000313" key="1">
    <source>
        <dbReference type="EMBL" id="KAF5839175.1"/>
    </source>
</evidence>
<sequence length="186" mass="19759">MIQAESASEGVRALTQSTGKRVDEHAAAIQRLTLAVNSHMDERPTSSMVRHMIEASTLENGEKLGSALLPVWDAVKALQAGLRDSINEARNAAGQALVLQQHQEELRLRVAGEKGAMAALASRAVADEVLPLLLAPSTGLGARMEAAEADIRSARVQLEASTEMHDKQSSRSANLEDQVKACAGCV</sequence>
<protein>
    <submittedName>
        <fullName evidence="1">Uncharacterized protein</fullName>
    </submittedName>
</protein>
<proteinExistence type="predicted"/>
<gene>
    <name evidence="1" type="ORF">DUNSADRAFT_1402</name>
</gene>
<organism evidence="1 2">
    <name type="scientific">Dunaliella salina</name>
    <name type="common">Green alga</name>
    <name type="synonym">Protococcus salinus</name>
    <dbReference type="NCBI Taxonomy" id="3046"/>
    <lineage>
        <taxon>Eukaryota</taxon>
        <taxon>Viridiplantae</taxon>
        <taxon>Chlorophyta</taxon>
        <taxon>core chlorophytes</taxon>
        <taxon>Chlorophyceae</taxon>
        <taxon>CS clade</taxon>
        <taxon>Chlamydomonadales</taxon>
        <taxon>Dunaliellaceae</taxon>
        <taxon>Dunaliella</taxon>
    </lineage>
</organism>
<dbReference type="EMBL" id="MU069552">
    <property type="protein sequence ID" value="KAF5839175.1"/>
    <property type="molecule type" value="Genomic_DNA"/>
</dbReference>
<reference evidence="1" key="1">
    <citation type="submission" date="2017-08" db="EMBL/GenBank/DDBJ databases">
        <authorList>
            <person name="Polle J.E."/>
            <person name="Barry K."/>
            <person name="Cushman J."/>
            <person name="Schmutz J."/>
            <person name="Tran D."/>
            <person name="Hathwaick L.T."/>
            <person name="Yim W.C."/>
            <person name="Jenkins J."/>
            <person name="Mckie-Krisberg Z.M."/>
            <person name="Prochnik S."/>
            <person name="Lindquist E."/>
            <person name="Dockter R.B."/>
            <person name="Adam C."/>
            <person name="Molina H."/>
            <person name="Bunkerborg J."/>
            <person name="Jin E."/>
            <person name="Buchheim M."/>
            <person name="Magnuson J."/>
        </authorList>
    </citation>
    <scope>NUCLEOTIDE SEQUENCE</scope>
    <source>
        <strain evidence="1">CCAP 19/18</strain>
    </source>
</reference>
<accession>A0ABQ7GX41</accession>
<comment type="caution">
    <text evidence="1">The sequence shown here is derived from an EMBL/GenBank/DDBJ whole genome shotgun (WGS) entry which is preliminary data.</text>
</comment>
<name>A0ABQ7GX41_DUNSA</name>
<evidence type="ECO:0000313" key="2">
    <source>
        <dbReference type="Proteomes" id="UP000815325"/>
    </source>
</evidence>
<dbReference type="Proteomes" id="UP000815325">
    <property type="component" value="Unassembled WGS sequence"/>
</dbReference>